<dbReference type="AlphaFoldDB" id="A0A8H7VGK1"/>
<sequence length="169" mass="18571">MIRSTRYLASQATTALTSIANPTSNVRRIRLVVNPPTPILTSSPISTSPPTSEHVFAIPAPVRRTVDHWTAIGNAHAFASRYLCLVTDDILVCLHTPADLNVLSQHLNTYKLASNPKFDRSKTRTISLSGQPSPRWNLALQEHGFTACYDRTHSDALIYLGFPLYSASG</sequence>
<dbReference type="OrthoDB" id="2301768at2759"/>
<evidence type="ECO:0000313" key="2">
    <source>
        <dbReference type="Proteomes" id="UP000646827"/>
    </source>
</evidence>
<proteinExistence type="predicted"/>
<dbReference type="Proteomes" id="UP000646827">
    <property type="component" value="Unassembled WGS sequence"/>
</dbReference>
<evidence type="ECO:0000313" key="1">
    <source>
        <dbReference type="EMBL" id="KAG2215678.1"/>
    </source>
</evidence>
<keyword evidence="2" id="KW-1185">Reference proteome</keyword>
<comment type="caution">
    <text evidence="1">The sequence shown here is derived from an EMBL/GenBank/DDBJ whole genome shotgun (WGS) entry which is preliminary data.</text>
</comment>
<name>A0A8H7VGK1_9FUNG</name>
<reference evidence="1 2" key="1">
    <citation type="submission" date="2020-12" db="EMBL/GenBank/DDBJ databases">
        <title>Metabolic potential, ecology and presence of endohyphal bacteria is reflected in genomic diversity of Mucoromycotina.</title>
        <authorList>
            <person name="Muszewska A."/>
            <person name="Okrasinska A."/>
            <person name="Steczkiewicz K."/>
            <person name="Drgas O."/>
            <person name="Orlowska M."/>
            <person name="Perlinska-Lenart U."/>
            <person name="Aleksandrzak-Piekarczyk T."/>
            <person name="Szatraj K."/>
            <person name="Zielenkiewicz U."/>
            <person name="Pilsyk S."/>
            <person name="Malc E."/>
            <person name="Mieczkowski P."/>
            <person name="Kruszewska J.S."/>
            <person name="Biernat P."/>
            <person name="Pawlowska J."/>
        </authorList>
    </citation>
    <scope>NUCLEOTIDE SEQUENCE [LARGE SCALE GENOMIC DNA]</scope>
    <source>
        <strain evidence="1 2">CBS 142.35</strain>
    </source>
</reference>
<protein>
    <submittedName>
        <fullName evidence="1">Uncharacterized protein</fullName>
    </submittedName>
</protein>
<dbReference type="EMBL" id="JAEPRB010000494">
    <property type="protein sequence ID" value="KAG2215678.1"/>
    <property type="molecule type" value="Genomic_DNA"/>
</dbReference>
<gene>
    <name evidence="1" type="ORF">INT45_003779</name>
</gene>
<organism evidence="1 2">
    <name type="scientific">Circinella minor</name>
    <dbReference type="NCBI Taxonomy" id="1195481"/>
    <lineage>
        <taxon>Eukaryota</taxon>
        <taxon>Fungi</taxon>
        <taxon>Fungi incertae sedis</taxon>
        <taxon>Mucoromycota</taxon>
        <taxon>Mucoromycotina</taxon>
        <taxon>Mucoromycetes</taxon>
        <taxon>Mucorales</taxon>
        <taxon>Lichtheimiaceae</taxon>
        <taxon>Circinella</taxon>
    </lineage>
</organism>
<accession>A0A8H7VGK1</accession>